<feature type="transmembrane region" description="Helical" evidence="1">
    <location>
        <begin position="246"/>
        <end position="269"/>
    </location>
</feature>
<feature type="transmembrane region" description="Helical" evidence="1">
    <location>
        <begin position="6"/>
        <end position="23"/>
    </location>
</feature>
<gene>
    <name evidence="2" type="ORF">GCM10020367_39800</name>
</gene>
<keyword evidence="1" id="KW-0472">Membrane</keyword>
<comment type="caution">
    <text evidence="2">The sequence shown here is derived from an EMBL/GenBank/DDBJ whole genome shotgun (WGS) entry which is preliminary data.</text>
</comment>
<evidence type="ECO:0000313" key="3">
    <source>
        <dbReference type="Proteomes" id="UP001499990"/>
    </source>
</evidence>
<accession>A0ABP6SEB1</accession>
<sequence>MPELPGYVVQIALAIAIPLLVGRGRRKLAARRRARLRSGKEVRVSCRCGGSAAPWPALPVYGALMRESGEGPTWFVPRRGPVLRVPVGGTELAVAPLPAGERGSRSTKPLLWMKYRAGNGDIVIDLRFAAPDLATVRTLLNGSDTDVFAKTEPPRRRRFGPGMLVPLACGLAGLVALGALYGLGRTVTATVSAEDEYACPVAWTDPWDGRTTQHATVDCDMEEVGDRLRITALPGPLRGEAVDRVLTPYVIGIPTGLCLLIPAVASLIVRMRSRRDWHHDAPAPALSADPGAPPVLRAEEDLTYGRIVELARHQTAVRAVFAPRPLPDPDPAEPDPRDRPWWRIPALRRFALHNAWSPPAFFGLAVAFGISGADWYDALRAGTPLPWTSRAVAAVAAACAAVILHKPVDAVRITRLTWNAARSPVRREVPYAVLDIHPEDARLLVLFSHAGDGARPTHLLFVVPDARLAPCGTLTVSGDRTASNAAVAWIDDRPLWPVSPIDEYDPDWLLDLLHVVTDDERGEDDGVSRAAAR</sequence>
<protein>
    <recommendedName>
        <fullName evidence="4">DUF3592 domain-containing protein</fullName>
    </recommendedName>
</protein>
<evidence type="ECO:0000256" key="1">
    <source>
        <dbReference type="SAM" id="Phobius"/>
    </source>
</evidence>
<keyword evidence="1" id="KW-1133">Transmembrane helix</keyword>
<proteinExistence type="predicted"/>
<dbReference type="EMBL" id="BAAAYL010000001">
    <property type="protein sequence ID" value="GAA3374739.1"/>
    <property type="molecule type" value="Genomic_DNA"/>
</dbReference>
<feature type="transmembrane region" description="Helical" evidence="1">
    <location>
        <begin position="355"/>
        <end position="375"/>
    </location>
</feature>
<dbReference type="Proteomes" id="UP001499990">
    <property type="component" value="Unassembled WGS sequence"/>
</dbReference>
<keyword evidence="1" id="KW-0812">Transmembrane</keyword>
<reference evidence="3" key="1">
    <citation type="journal article" date="2019" name="Int. J. Syst. Evol. Microbiol.">
        <title>The Global Catalogue of Microorganisms (GCM) 10K type strain sequencing project: providing services to taxonomists for standard genome sequencing and annotation.</title>
        <authorList>
            <consortium name="The Broad Institute Genomics Platform"/>
            <consortium name="The Broad Institute Genome Sequencing Center for Infectious Disease"/>
            <person name="Wu L."/>
            <person name="Ma J."/>
        </authorList>
    </citation>
    <scope>NUCLEOTIDE SEQUENCE [LARGE SCALE GENOMIC DNA]</scope>
    <source>
        <strain evidence="3">JCM 9651</strain>
    </source>
</reference>
<name>A0ABP6SEB1_9ACTN</name>
<dbReference type="RefSeq" id="WP_345039486.1">
    <property type="nucleotide sequence ID" value="NZ_BAAAYL010000001.1"/>
</dbReference>
<keyword evidence="3" id="KW-1185">Reference proteome</keyword>
<organism evidence="2 3">
    <name type="scientific">Streptomyces sannanensis</name>
    <dbReference type="NCBI Taxonomy" id="285536"/>
    <lineage>
        <taxon>Bacteria</taxon>
        <taxon>Bacillati</taxon>
        <taxon>Actinomycetota</taxon>
        <taxon>Actinomycetes</taxon>
        <taxon>Kitasatosporales</taxon>
        <taxon>Streptomycetaceae</taxon>
        <taxon>Streptomyces</taxon>
    </lineage>
</organism>
<feature type="transmembrane region" description="Helical" evidence="1">
    <location>
        <begin position="387"/>
        <end position="405"/>
    </location>
</feature>
<evidence type="ECO:0008006" key="4">
    <source>
        <dbReference type="Google" id="ProtNLM"/>
    </source>
</evidence>
<feature type="transmembrane region" description="Helical" evidence="1">
    <location>
        <begin position="164"/>
        <end position="183"/>
    </location>
</feature>
<evidence type="ECO:0000313" key="2">
    <source>
        <dbReference type="EMBL" id="GAA3374739.1"/>
    </source>
</evidence>